<feature type="domain" description="Glycoside hydrolase family 2 catalytic" evidence="2">
    <location>
        <begin position="272"/>
        <end position="537"/>
    </location>
</feature>
<dbReference type="InterPro" id="IPR006101">
    <property type="entry name" value="Glyco_hydro_2"/>
</dbReference>
<organism evidence="3 4">
    <name type="scientific">Saccharibacillus brassicae</name>
    <dbReference type="NCBI Taxonomy" id="2583377"/>
    <lineage>
        <taxon>Bacteria</taxon>
        <taxon>Bacillati</taxon>
        <taxon>Bacillota</taxon>
        <taxon>Bacilli</taxon>
        <taxon>Bacillales</taxon>
        <taxon>Paenibacillaceae</taxon>
        <taxon>Saccharibacillus</taxon>
    </lineage>
</organism>
<dbReference type="InterPro" id="IPR017853">
    <property type="entry name" value="GH"/>
</dbReference>
<dbReference type="Pfam" id="PF02836">
    <property type="entry name" value="Glyco_hydro_2_C"/>
    <property type="match status" value="1"/>
</dbReference>
<dbReference type="InterPro" id="IPR023230">
    <property type="entry name" value="Glyco_hydro_2_CS"/>
</dbReference>
<dbReference type="GO" id="GO:0005975">
    <property type="term" value="P:carbohydrate metabolic process"/>
    <property type="evidence" value="ECO:0007669"/>
    <property type="project" value="InterPro"/>
</dbReference>
<dbReference type="OrthoDB" id="9762066at2"/>
<dbReference type="InterPro" id="IPR006103">
    <property type="entry name" value="Glyco_hydro_2_cat"/>
</dbReference>
<dbReference type="SUPFAM" id="SSF49785">
    <property type="entry name" value="Galactose-binding domain-like"/>
    <property type="match status" value="1"/>
</dbReference>
<sequence length="576" mass="65806">MIRLFDTHEVRPIKELEGLWEFQPVSRQGEVPERMAYRLPVPGCWETHPEFGTYRGVGLYRRTFRIAHRTNLRLAFKGVSHTADVYLDGELVAHHHNAYTAFDTVVRQVEPGEHEIRLYADNSFGEHSALHIPNDYYTYGGPIRPVLLEEIGDVYIERVAFWPEWKDGIWHGRWKATVRNLADTAQTTELELGLEGAKPHGGERLRAALRIEAGESVTVERTAAYPAAEAWNPDLPVLYTLRALLLEKEPGGAKRAVDDWIDRIGFRCIDTEGGRLRVNGRNVRLQGVNRHEDHARSGAALSFADMLHDLELIRDLGCNAVRTSHYPSDERFLDLCDEFGLLVWEENHARGLTEEQMRQPNFRRQSEDVTREMVEQHVNRPSIVIWAVLNECASDTLYGRSIYESELALIRELDPSRPRTFASHHRERDLCLDLADIVSLNLYPGWYTDEDPGRLMHQAAEWAERLGGPGKALIFSEFGADGYYGFRSRERVKGSEERQCDILGDNLRAYLAEDSPLTGVFVWQFGDCRVTEATGWLLSRGCTRNSKGLVDGYRRPKLAYDTVRAHFRGQPDGALR</sequence>
<dbReference type="KEGG" id="saca:FFV09_21090"/>
<dbReference type="Gene3D" id="2.60.120.260">
    <property type="entry name" value="Galactose-binding domain-like"/>
    <property type="match status" value="1"/>
</dbReference>
<evidence type="ECO:0000313" key="3">
    <source>
        <dbReference type="EMBL" id="QDH23133.1"/>
    </source>
</evidence>
<evidence type="ECO:0000256" key="1">
    <source>
        <dbReference type="ARBA" id="ARBA00007401"/>
    </source>
</evidence>
<evidence type="ECO:0000259" key="2">
    <source>
        <dbReference type="Pfam" id="PF02836"/>
    </source>
</evidence>
<dbReference type="RefSeq" id="WP_141449670.1">
    <property type="nucleotide sequence ID" value="NZ_CP041217.1"/>
</dbReference>
<protein>
    <submittedName>
        <fullName evidence="3">Beta-glucuronidase</fullName>
    </submittedName>
</protein>
<dbReference type="AlphaFoldDB" id="A0A4Y6UZH3"/>
<dbReference type="SUPFAM" id="SSF51445">
    <property type="entry name" value="(Trans)glycosidases"/>
    <property type="match status" value="1"/>
</dbReference>
<dbReference type="GO" id="GO:0004553">
    <property type="term" value="F:hydrolase activity, hydrolyzing O-glycosyl compounds"/>
    <property type="evidence" value="ECO:0007669"/>
    <property type="project" value="InterPro"/>
</dbReference>
<evidence type="ECO:0000313" key="4">
    <source>
        <dbReference type="Proteomes" id="UP000316968"/>
    </source>
</evidence>
<reference evidence="3 4" key="1">
    <citation type="submission" date="2019-06" db="EMBL/GenBank/DDBJ databases">
        <title>Saccharibacillus brassicae sp. nov., an endophytic bacterium isolated from Chinese cabbage seeds (Brassica pekinensis).</title>
        <authorList>
            <person name="Jiang L."/>
            <person name="Lee J."/>
            <person name="Kim S.W."/>
        </authorList>
    </citation>
    <scope>NUCLEOTIDE SEQUENCE [LARGE SCALE GENOMIC DNA]</scope>
    <source>
        <strain evidence="4">KCTC 43072 / ATSA2</strain>
    </source>
</reference>
<dbReference type="InterPro" id="IPR013783">
    <property type="entry name" value="Ig-like_fold"/>
</dbReference>
<dbReference type="PROSITE" id="PS00719">
    <property type="entry name" value="GLYCOSYL_HYDROL_F2_1"/>
    <property type="match status" value="1"/>
</dbReference>
<accession>A0A4Y6UZH3</accession>
<dbReference type="Gene3D" id="3.20.20.80">
    <property type="entry name" value="Glycosidases"/>
    <property type="match status" value="1"/>
</dbReference>
<dbReference type="Gene3D" id="2.60.40.10">
    <property type="entry name" value="Immunoglobulins"/>
    <property type="match status" value="1"/>
</dbReference>
<gene>
    <name evidence="3" type="ORF">FFV09_21090</name>
</gene>
<comment type="similarity">
    <text evidence="1">Belongs to the glycosyl hydrolase 2 family.</text>
</comment>
<dbReference type="Proteomes" id="UP000316968">
    <property type="component" value="Chromosome"/>
</dbReference>
<keyword evidence="4" id="KW-1185">Reference proteome</keyword>
<dbReference type="PANTHER" id="PTHR42732">
    <property type="entry name" value="BETA-GALACTOSIDASE"/>
    <property type="match status" value="1"/>
</dbReference>
<dbReference type="EMBL" id="CP041217">
    <property type="protein sequence ID" value="QDH23133.1"/>
    <property type="molecule type" value="Genomic_DNA"/>
</dbReference>
<dbReference type="PRINTS" id="PR00132">
    <property type="entry name" value="GLHYDRLASE2"/>
</dbReference>
<dbReference type="InterPro" id="IPR008979">
    <property type="entry name" value="Galactose-bd-like_sf"/>
</dbReference>
<dbReference type="PANTHER" id="PTHR42732:SF1">
    <property type="entry name" value="BETA-MANNOSIDASE"/>
    <property type="match status" value="1"/>
</dbReference>
<name>A0A4Y6UZH3_SACBS</name>
<proteinExistence type="inferred from homology"/>
<dbReference type="InterPro" id="IPR051913">
    <property type="entry name" value="GH2_Domain-Containing"/>
</dbReference>